<dbReference type="WBParaSite" id="PSAMB.scaffold6097size10211.g27913.t1">
    <property type="protein sequence ID" value="PSAMB.scaffold6097size10211.g27913.t1"/>
    <property type="gene ID" value="PSAMB.scaffold6097size10211.g27913"/>
</dbReference>
<accession>A0A914X1L6</accession>
<dbReference type="PANTHER" id="PTHR13054:SF2">
    <property type="entry name" value="PROTEIN DGCR6"/>
    <property type="match status" value="1"/>
</dbReference>
<protein>
    <submittedName>
        <fullName evidence="4">Protein DGCR6</fullName>
    </submittedName>
</protein>
<dbReference type="AlphaFoldDB" id="A0A914X1L6"/>
<dbReference type="Pfam" id="PF07324">
    <property type="entry name" value="DGCR6"/>
    <property type="match status" value="1"/>
</dbReference>
<evidence type="ECO:0000313" key="3">
    <source>
        <dbReference type="Proteomes" id="UP000887566"/>
    </source>
</evidence>
<dbReference type="InterPro" id="IPR010849">
    <property type="entry name" value="Gonadal"/>
</dbReference>
<keyword evidence="3" id="KW-1185">Reference proteome</keyword>
<feature type="compositionally biased region" description="Polar residues" evidence="2">
    <location>
        <begin position="90"/>
        <end position="108"/>
    </location>
</feature>
<dbReference type="Proteomes" id="UP000887566">
    <property type="component" value="Unplaced"/>
</dbReference>
<feature type="region of interest" description="Disordered" evidence="2">
    <location>
        <begin position="90"/>
        <end position="109"/>
    </location>
</feature>
<reference evidence="4" key="1">
    <citation type="submission" date="2022-11" db="UniProtKB">
        <authorList>
            <consortium name="WormBaseParasite"/>
        </authorList>
    </citation>
    <scope>IDENTIFICATION</scope>
</reference>
<proteinExistence type="inferred from homology"/>
<evidence type="ECO:0000313" key="4">
    <source>
        <dbReference type="WBParaSite" id="PSAMB.scaffold6097size10211.g27913.t1"/>
    </source>
</evidence>
<dbReference type="PANTHER" id="PTHR13054">
    <property type="entry name" value="DIGEORGE SYNDROME CRITICAL REGION 6 DGCR6 FAMILY MEMBER"/>
    <property type="match status" value="1"/>
</dbReference>
<organism evidence="3 4">
    <name type="scientific">Plectus sambesii</name>
    <dbReference type="NCBI Taxonomy" id="2011161"/>
    <lineage>
        <taxon>Eukaryota</taxon>
        <taxon>Metazoa</taxon>
        <taxon>Ecdysozoa</taxon>
        <taxon>Nematoda</taxon>
        <taxon>Chromadorea</taxon>
        <taxon>Plectida</taxon>
        <taxon>Plectina</taxon>
        <taxon>Plectoidea</taxon>
        <taxon>Plectidae</taxon>
        <taxon>Plectus</taxon>
    </lineage>
</organism>
<sequence length="178" mass="20571">MDAQQQRSVIAMELRRLSSSLPPSYRDRFTSELVQAIADSLLDKTVFSIIESLHDMQQMTERNLYQSRQDRTAALEAQRRDLATRNQPLFTSQYGNSYSNAAGDSSNPELARFDECTKEELRKIDMRIIMDLDQQIVQQQMTLERAGVPGFAVTNKAEDIRMQMYILDFINKIQARLQ</sequence>
<name>A0A914X1L6_9BILA</name>
<comment type="similarity">
    <text evidence="1">Belongs to the gonadal family.</text>
</comment>
<evidence type="ECO:0000256" key="2">
    <source>
        <dbReference type="SAM" id="MobiDB-lite"/>
    </source>
</evidence>
<evidence type="ECO:0000256" key="1">
    <source>
        <dbReference type="ARBA" id="ARBA00005939"/>
    </source>
</evidence>